<dbReference type="Proteomes" id="UP000466442">
    <property type="component" value="Unassembled WGS sequence"/>
</dbReference>
<proteinExistence type="predicted"/>
<feature type="signal peptide" evidence="1">
    <location>
        <begin position="1"/>
        <end position="16"/>
    </location>
</feature>
<gene>
    <name evidence="2" type="ORF">GE061_011548</name>
</gene>
<sequence length="135" mass="14862">MMKLSLLVGIAACVGFAPTGMEAGMSGGTNPLKITPELMKELKHFLAVTGHKDVIPVKILSATKKVEAGSIYHFMFVNSNKEICDFTWYLMELEEPGGGFRLEITPELMKELKHFLAETGHKDVIPVKIISAIKD</sequence>
<accession>A0A8S9Y0G7</accession>
<feature type="chain" id="PRO_5035895748" evidence="1">
    <location>
        <begin position="17"/>
        <end position="135"/>
    </location>
</feature>
<comment type="caution">
    <text evidence="2">The sequence shown here is derived from an EMBL/GenBank/DDBJ whole genome shotgun (WGS) entry which is preliminary data.</text>
</comment>
<protein>
    <submittedName>
        <fullName evidence="2">Uncharacterized protein</fullName>
    </submittedName>
</protein>
<evidence type="ECO:0000313" key="2">
    <source>
        <dbReference type="EMBL" id="KAF6213826.1"/>
    </source>
</evidence>
<evidence type="ECO:0000256" key="1">
    <source>
        <dbReference type="SAM" id="SignalP"/>
    </source>
</evidence>
<dbReference type="AlphaFoldDB" id="A0A8S9Y0G7"/>
<reference evidence="2" key="1">
    <citation type="journal article" date="2021" name="Mol. Ecol. Resour.">
        <title>Apolygus lucorum genome provides insights into omnivorousness and mesophyll feeding.</title>
        <authorList>
            <person name="Liu Y."/>
            <person name="Liu H."/>
            <person name="Wang H."/>
            <person name="Huang T."/>
            <person name="Liu B."/>
            <person name="Yang B."/>
            <person name="Yin L."/>
            <person name="Li B."/>
            <person name="Zhang Y."/>
            <person name="Zhang S."/>
            <person name="Jiang F."/>
            <person name="Zhang X."/>
            <person name="Ren Y."/>
            <person name="Wang B."/>
            <person name="Wang S."/>
            <person name="Lu Y."/>
            <person name="Wu K."/>
            <person name="Fan W."/>
            <person name="Wang G."/>
        </authorList>
    </citation>
    <scope>NUCLEOTIDE SEQUENCE</scope>
    <source>
        <strain evidence="2">12Hb</strain>
    </source>
</reference>
<feature type="non-terminal residue" evidence="2">
    <location>
        <position position="135"/>
    </location>
</feature>
<dbReference type="EMBL" id="WIXP02000003">
    <property type="protein sequence ID" value="KAF6213826.1"/>
    <property type="molecule type" value="Genomic_DNA"/>
</dbReference>
<evidence type="ECO:0000313" key="3">
    <source>
        <dbReference type="Proteomes" id="UP000466442"/>
    </source>
</evidence>
<keyword evidence="3" id="KW-1185">Reference proteome</keyword>
<keyword evidence="1" id="KW-0732">Signal</keyword>
<organism evidence="2 3">
    <name type="scientific">Apolygus lucorum</name>
    <name type="common">Small green plant bug</name>
    <name type="synonym">Lygocoris lucorum</name>
    <dbReference type="NCBI Taxonomy" id="248454"/>
    <lineage>
        <taxon>Eukaryota</taxon>
        <taxon>Metazoa</taxon>
        <taxon>Ecdysozoa</taxon>
        <taxon>Arthropoda</taxon>
        <taxon>Hexapoda</taxon>
        <taxon>Insecta</taxon>
        <taxon>Pterygota</taxon>
        <taxon>Neoptera</taxon>
        <taxon>Paraneoptera</taxon>
        <taxon>Hemiptera</taxon>
        <taxon>Heteroptera</taxon>
        <taxon>Panheteroptera</taxon>
        <taxon>Cimicomorpha</taxon>
        <taxon>Miridae</taxon>
        <taxon>Mirini</taxon>
        <taxon>Apolygus</taxon>
    </lineage>
</organism>
<name>A0A8S9Y0G7_APOLU</name>